<gene>
    <name evidence="1" type="ORF">UFOVP1151_25</name>
</gene>
<dbReference type="EMBL" id="LR797097">
    <property type="protein sequence ID" value="CAB4186624.1"/>
    <property type="molecule type" value="Genomic_DNA"/>
</dbReference>
<organism evidence="1">
    <name type="scientific">uncultured Caudovirales phage</name>
    <dbReference type="NCBI Taxonomy" id="2100421"/>
    <lineage>
        <taxon>Viruses</taxon>
        <taxon>Duplodnaviria</taxon>
        <taxon>Heunggongvirae</taxon>
        <taxon>Uroviricota</taxon>
        <taxon>Caudoviricetes</taxon>
        <taxon>Peduoviridae</taxon>
        <taxon>Maltschvirus</taxon>
        <taxon>Maltschvirus maltsch</taxon>
    </lineage>
</organism>
<name>A0A6J5R4S6_9CAUD</name>
<proteinExistence type="predicted"/>
<reference evidence="1" key="1">
    <citation type="submission" date="2020-05" db="EMBL/GenBank/DDBJ databases">
        <authorList>
            <person name="Chiriac C."/>
            <person name="Salcher M."/>
            <person name="Ghai R."/>
            <person name="Kavagutti S V."/>
        </authorList>
    </citation>
    <scope>NUCLEOTIDE SEQUENCE</scope>
</reference>
<accession>A0A6J5R4S6</accession>
<sequence>MNTRKDITIEKGWSAFVKDSECLGITEFKNGGKAHTLLEIITKPTQKELKAELKARNISLPA</sequence>
<protein>
    <submittedName>
        <fullName evidence="1">Uncharacterized protein</fullName>
    </submittedName>
</protein>
<evidence type="ECO:0000313" key="1">
    <source>
        <dbReference type="EMBL" id="CAB4186624.1"/>
    </source>
</evidence>